<accession>A0A5B7FZZ6</accession>
<evidence type="ECO:0000313" key="2">
    <source>
        <dbReference type="Proteomes" id="UP000324222"/>
    </source>
</evidence>
<gene>
    <name evidence="1" type="ORF">E2C01_047259</name>
</gene>
<organism evidence="1 2">
    <name type="scientific">Portunus trituberculatus</name>
    <name type="common">Swimming crab</name>
    <name type="synonym">Neptunus trituberculatus</name>
    <dbReference type="NCBI Taxonomy" id="210409"/>
    <lineage>
        <taxon>Eukaryota</taxon>
        <taxon>Metazoa</taxon>
        <taxon>Ecdysozoa</taxon>
        <taxon>Arthropoda</taxon>
        <taxon>Crustacea</taxon>
        <taxon>Multicrustacea</taxon>
        <taxon>Malacostraca</taxon>
        <taxon>Eumalacostraca</taxon>
        <taxon>Eucarida</taxon>
        <taxon>Decapoda</taxon>
        <taxon>Pleocyemata</taxon>
        <taxon>Brachyura</taxon>
        <taxon>Eubrachyura</taxon>
        <taxon>Portunoidea</taxon>
        <taxon>Portunidae</taxon>
        <taxon>Portuninae</taxon>
        <taxon>Portunus</taxon>
    </lineage>
</organism>
<dbReference type="AlphaFoldDB" id="A0A5B7FZZ6"/>
<proteinExistence type="predicted"/>
<comment type="caution">
    <text evidence="1">The sequence shown here is derived from an EMBL/GenBank/DDBJ whole genome shotgun (WGS) entry which is preliminary data.</text>
</comment>
<reference evidence="1 2" key="1">
    <citation type="submission" date="2019-05" db="EMBL/GenBank/DDBJ databases">
        <title>Another draft genome of Portunus trituberculatus and its Hox gene families provides insights of decapod evolution.</title>
        <authorList>
            <person name="Jeong J.-H."/>
            <person name="Song I."/>
            <person name="Kim S."/>
            <person name="Choi T."/>
            <person name="Kim D."/>
            <person name="Ryu S."/>
            <person name="Kim W."/>
        </authorList>
    </citation>
    <scope>NUCLEOTIDE SEQUENCE [LARGE SCALE GENOMIC DNA]</scope>
    <source>
        <tissue evidence="1">Muscle</tissue>
    </source>
</reference>
<sequence length="86" mass="9389">MECRGVEVLVDVEMNEGGPPTPEGNLVTGAAVMKPSGIAQLHYTPRQLRRSVHRPPVTPSVHTLPAHLSQVIIDSRDGLPVDFTRR</sequence>
<protein>
    <submittedName>
        <fullName evidence="1">Uncharacterized protein</fullName>
    </submittedName>
</protein>
<name>A0A5B7FZZ6_PORTR</name>
<keyword evidence="2" id="KW-1185">Reference proteome</keyword>
<evidence type="ECO:0000313" key="1">
    <source>
        <dbReference type="EMBL" id="MPC53370.1"/>
    </source>
</evidence>
<dbReference type="EMBL" id="VSRR010011570">
    <property type="protein sequence ID" value="MPC53370.1"/>
    <property type="molecule type" value="Genomic_DNA"/>
</dbReference>
<dbReference type="Proteomes" id="UP000324222">
    <property type="component" value="Unassembled WGS sequence"/>
</dbReference>